<dbReference type="OrthoDB" id="6431272at2759"/>
<gene>
    <name evidence="4" type="ORF">X975_16690</name>
</gene>
<evidence type="ECO:0000256" key="2">
    <source>
        <dbReference type="SAM" id="MobiDB-lite"/>
    </source>
</evidence>
<dbReference type="Proteomes" id="UP000054359">
    <property type="component" value="Unassembled WGS sequence"/>
</dbReference>
<feature type="compositionally biased region" description="Low complexity" evidence="2">
    <location>
        <begin position="648"/>
        <end position="662"/>
    </location>
</feature>
<dbReference type="PROSITE" id="PS00109">
    <property type="entry name" value="PROTEIN_KINASE_TYR"/>
    <property type="match status" value="1"/>
</dbReference>
<name>A0A087SXM9_STEMI</name>
<feature type="region of interest" description="Disordered" evidence="2">
    <location>
        <begin position="1095"/>
        <end position="1129"/>
    </location>
</feature>
<accession>A0A087SXM9</accession>
<feature type="compositionally biased region" description="Polar residues" evidence="2">
    <location>
        <begin position="1212"/>
        <end position="1224"/>
    </location>
</feature>
<keyword evidence="1" id="KW-0175">Coiled coil</keyword>
<dbReference type="InterPro" id="IPR000719">
    <property type="entry name" value="Prot_kinase_dom"/>
</dbReference>
<dbReference type="EMBL" id="KK112429">
    <property type="protein sequence ID" value="KFM57618.1"/>
    <property type="molecule type" value="Genomic_DNA"/>
</dbReference>
<keyword evidence="4" id="KW-0418">Kinase</keyword>
<dbReference type="GO" id="GO:0005524">
    <property type="term" value="F:ATP binding"/>
    <property type="evidence" value="ECO:0007669"/>
    <property type="project" value="InterPro"/>
</dbReference>
<keyword evidence="4" id="KW-0808">Transferase</keyword>
<feature type="compositionally biased region" description="Basic and acidic residues" evidence="2">
    <location>
        <begin position="1202"/>
        <end position="1211"/>
    </location>
</feature>
<feature type="region of interest" description="Disordered" evidence="2">
    <location>
        <begin position="953"/>
        <end position="986"/>
    </location>
</feature>
<keyword evidence="5" id="KW-1185">Reference proteome</keyword>
<sequence length="2273" mass="256745">MHPNVVRLLGRCLESDPFLLILEHTVNDLKAYLKEQEHKDSLLNNGLLLQMSCNIASGLRYLHENGFTHVDLAAHNCFICPDLSVKIGDYGISFSRHREDYYCLGDIALPIRWYAPEILLCTDSTIETKEITKEANAWAFGIVLWEIFEFAKLPYEKLSNEDVLQKVLVERSIQLSCPSFDFPLSKELSLVMKECWKPLNLRPSMDKIEKFLTHLYNDRHNLKMMESSFEERWNSLQPKYIERNFPVVEPITLKFENDFSEKCDIQNYSSDGETFSSLEMSYDMLSKNNLNNCLSPSLRVLNGSIDELTENDISSNNISFAHEKLATDTASLTSDKDNLEQENNNFELDDIVTPEDISAAIRDLDLVLANQGSDASRQSTLQKLQKINHDKNNISVITEKYSHCSSVSEIATESSSDDYQLNGNNANHEFQERESTDFMVYNTRNNKFNLEINNIKQSSNNSSVPSVTDVNSNKVDRSCETSKESEVLKESWVCNSEHPSKLSGIVKTGSDFQHVDKNKSNKFEHKIILETVEKDINDIKQINLGKNKTPPVVPDIIVHESPLISEISNDENKSDEDSENVFYSPDCHKSFRFVFKETDDVSNKECNQNDTFTNGDKCHDIHDDLADILKNSGRTHPLTSTPIKSWESSNVDNSLKSSSFSPKDSENGFSKEIAKDFKNSIKDDSKIFQKSEISLSNKNVTQSSINGNISEQGHIFGLKNEDLTDQDFFTTALSSVCDYNTDGNLRFSFSQNNNSTKENYVKQVENFALKSREEVEKNEHNGDSVNHIQVTSSHRDTEIKESRGGSNEKFPSANQNISISINDTRMFHDNVFITADCENHKYVANSEILPILSFEMEGGNLRSSDYFSNRSNSFSDENKSFENDDNANMASETCGVHQYDLKMHSSLEAIPDSDISKKSESHMKENSNVSLAKVLETSFPDTTSDSFIYESASADGSDNLRNDRLSSDISISSSTDEGLSGDQDLSEEKQLAKTKNRNINELDSPIRMYNEVIMEDLETGEQTVITESFSGCDDYENSAESDEILKINIETDEAIIVDSSEALVGFVPSRSIELLQEYEVIPTLNHSFHVDDEKELSSDSNLDGYNSASSSPAVGKYPTSPSDSPESAYPSFQPYRNFCLQNEIIEEELTDEIASPSSIHSSASLSSNEMFIDEEERMSQSSESCAQEENCETSIMPAMDHLYTDSDDGSKTDISNSSCSNYEVKSQEDNDHFDNFKKSRLSDDEDVMHSFQPSQSIRWHSDETLDIERNNQSPVIIEGKEILAGESTETYGVSMENITSVLNHLSQEDRLNGLTLNHLNISQSPSPYSSVESSPCRDTVYTPDFESDSEETASGTSCSSTSGSFECIHNKFKNVVDMSKVADESEASSSSREQSPMKVFSKTWDCHATPTKGVLVTPEKKFNSLRKSVSFHEESPQVVFEYPPASDSSEDGYPTEEAEEEFLWNIDYQKYADWDLHVGENEDMNEIEEIVEIEELESEPYVRRPTYTSSSVGPLNRPLLYSLTSGFLDEEFDPSESASFSEFKAPSNSPEEEKYSPVSEDQISELIKNQLNNLAQEENRLKLMQNVLDKQSCEYLPSKLEVSSVSVQKYDEAVTPEEENAAAVEDVIIEELLPDSEVQHENVTVHECAAFTMHSEEMSDTDKSIPGNGNEEIIIEELVESERVEDVSSTKLTDQLDIKCNEEPKLDSDKEKYISLSWSMHNDIDSQATSVEKRELNNSFDNSFNDLSNLNKKPVSDFCFDAMRPSDEKKLEERMFMHYENLNGLLNEGLHNDDTAVTKESPDKNFVKCEAQENSIKKPLDDLNRDFNEFSQKNKASKCKDRSFESDATCINNTNKYEDKMNASNGIVSEGSVHNKPLSDTLIEKQEKTNGDLNLTENYKDETKDDSKNHSDYEEALSFELSQIHHKADVKEQTESFIKTDVSKTIKNIQSSECSHSHENNMELLSTNKIIDDLYSDRVHTNNASDLEKETQINTATVLNMKTESTCERVLESRKELDIASNFSETKSNSDSSSYLNNECALTQYHNNFKTSNEIVNDCVSINEVLVNNSNSQSYSTENMVDAVAQSCTEGSERGAGEHFFVIDENEDCINRNFPLVPKQTTDDKDFVVTAQSAAVIPRIVITPASESEDELDDFLNGQFFNASPDEDFSVTSEYTVRPFEDVFGSYSIPGKSSGYIEAYNFEFDNGDFFDEFLDDYPDSLYTRSEELSSECKETRQRSPSLPLMIEKLSDDEINSESDSSPLYYDSRNITHL</sequence>
<evidence type="ECO:0000313" key="5">
    <source>
        <dbReference type="Proteomes" id="UP000054359"/>
    </source>
</evidence>
<dbReference type="PROSITE" id="PS50011">
    <property type="entry name" value="PROTEIN_KINASE_DOM"/>
    <property type="match status" value="1"/>
</dbReference>
<organism evidence="4 5">
    <name type="scientific">Stegodyphus mimosarum</name>
    <name type="common">African social velvet spider</name>
    <dbReference type="NCBI Taxonomy" id="407821"/>
    <lineage>
        <taxon>Eukaryota</taxon>
        <taxon>Metazoa</taxon>
        <taxon>Ecdysozoa</taxon>
        <taxon>Arthropoda</taxon>
        <taxon>Chelicerata</taxon>
        <taxon>Arachnida</taxon>
        <taxon>Araneae</taxon>
        <taxon>Araneomorphae</taxon>
        <taxon>Entelegynae</taxon>
        <taxon>Eresoidea</taxon>
        <taxon>Eresidae</taxon>
        <taxon>Stegodyphus</taxon>
    </lineage>
</organism>
<evidence type="ECO:0000313" key="4">
    <source>
        <dbReference type="EMBL" id="KFM57618.1"/>
    </source>
</evidence>
<feature type="region of interest" description="Disordered" evidence="2">
    <location>
        <begin position="646"/>
        <end position="667"/>
    </location>
</feature>
<feature type="coiled-coil region" evidence="1">
    <location>
        <begin position="1560"/>
        <end position="1594"/>
    </location>
</feature>
<dbReference type="STRING" id="407821.A0A087SXM9"/>
<feature type="region of interest" description="Disordered" evidence="2">
    <location>
        <begin position="1201"/>
        <end position="1227"/>
    </location>
</feature>
<dbReference type="SMART" id="SM00220">
    <property type="entry name" value="S_TKc"/>
    <property type="match status" value="1"/>
</dbReference>
<feature type="domain" description="Protein kinase" evidence="3">
    <location>
        <begin position="1"/>
        <end position="217"/>
    </location>
</feature>
<dbReference type="PANTHER" id="PTHR24417">
    <property type="entry name" value="SERINE/THREONINE-PROTEIN KINASE LMTK1"/>
    <property type="match status" value="1"/>
</dbReference>
<dbReference type="Pfam" id="PF07714">
    <property type="entry name" value="PK_Tyr_Ser-Thr"/>
    <property type="match status" value="1"/>
</dbReference>
<proteinExistence type="predicted"/>
<feature type="region of interest" description="Disordered" evidence="2">
    <location>
        <begin position="1538"/>
        <end position="1557"/>
    </location>
</feature>
<protein>
    <submittedName>
        <fullName evidence="4">Serine/threonine-protein kinase LMTK2</fullName>
    </submittedName>
</protein>
<dbReference type="Gene3D" id="1.10.510.10">
    <property type="entry name" value="Transferase(Phosphotransferase) domain 1"/>
    <property type="match status" value="1"/>
</dbReference>
<reference evidence="4 5" key="1">
    <citation type="submission" date="2013-11" db="EMBL/GenBank/DDBJ databases">
        <title>Genome sequencing of Stegodyphus mimosarum.</title>
        <authorList>
            <person name="Bechsgaard J."/>
        </authorList>
    </citation>
    <scope>NUCLEOTIDE SEQUENCE [LARGE SCALE GENOMIC DNA]</scope>
</reference>
<feature type="compositionally biased region" description="Polar residues" evidence="2">
    <location>
        <begin position="1098"/>
        <end position="1112"/>
    </location>
</feature>
<evidence type="ECO:0000259" key="3">
    <source>
        <dbReference type="PROSITE" id="PS50011"/>
    </source>
</evidence>
<feature type="compositionally biased region" description="Basic and acidic residues" evidence="2">
    <location>
        <begin position="1898"/>
        <end position="1911"/>
    </location>
</feature>
<dbReference type="InterPro" id="IPR011009">
    <property type="entry name" value="Kinase-like_dom_sf"/>
</dbReference>
<feature type="compositionally biased region" description="Polar residues" evidence="2">
    <location>
        <begin position="783"/>
        <end position="792"/>
    </location>
</feature>
<feature type="compositionally biased region" description="Basic and acidic residues" evidence="2">
    <location>
        <begin position="793"/>
        <end position="803"/>
    </location>
</feature>
<feature type="coiled-coil region" evidence="1">
    <location>
        <begin position="322"/>
        <end position="349"/>
    </location>
</feature>
<dbReference type="InterPro" id="IPR008266">
    <property type="entry name" value="Tyr_kinase_AS"/>
</dbReference>
<evidence type="ECO:0000256" key="1">
    <source>
        <dbReference type="SAM" id="Coils"/>
    </source>
</evidence>
<feature type="region of interest" description="Disordered" evidence="2">
    <location>
        <begin position="775"/>
        <end position="814"/>
    </location>
</feature>
<feature type="non-terminal residue" evidence="4">
    <location>
        <position position="2273"/>
    </location>
</feature>
<dbReference type="PANTHER" id="PTHR24417:SF7">
    <property type="entry name" value="CHROMATIN MODIFICATION-RELATED PROTEIN EAF1"/>
    <property type="match status" value="1"/>
</dbReference>
<feature type="region of interest" description="Disordered" evidence="2">
    <location>
        <begin position="1885"/>
        <end position="1911"/>
    </location>
</feature>
<dbReference type="GO" id="GO:0004672">
    <property type="term" value="F:protein kinase activity"/>
    <property type="evidence" value="ECO:0007669"/>
    <property type="project" value="InterPro"/>
</dbReference>
<dbReference type="SUPFAM" id="SSF56112">
    <property type="entry name" value="Protein kinase-like (PK-like)"/>
    <property type="match status" value="1"/>
</dbReference>
<dbReference type="InterPro" id="IPR001245">
    <property type="entry name" value="Ser-Thr/Tyr_kinase_cat_dom"/>
</dbReference>
<feature type="compositionally biased region" description="Low complexity" evidence="2">
    <location>
        <begin position="1322"/>
        <end position="1334"/>
    </location>
</feature>
<feature type="region of interest" description="Disordered" evidence="2">
    <location>
        <begin position="1322"/>
        <end position="1360"/>
    </location>
</feature>